<gene>
    <name evidence="2" type="ORF">G2W53_039405</name>
</gene>
<name>A0A834W7X6_9FABA</name>
<dbReference type="Proteomes" id="UP000634136">
    <property type="component" value="Unassembled WGS sequence"/>
</dbReference>
<evidence type="ECO:0000256" key="1">
    <source>
        <dbReference type="SAM" id="MobiDB-lite"/>
    </source>
</evidence>
<evidence type="ECO:0000313" key="3">
    <source>
        <dbReference type="Proteomes" id="UP000634136"/>
    </source>
</evidence>
<proteinExistence type="predicted"/>
<sequence>MLTCVEINNGSGSTATDVLLGSGSSSTDRKGHGFGSTERARLQFDGKGTASIRWKGHDSGSTERARLPSDFSESAPASTKRLWFGVTSDPWELLFHSLKQKPQINKSLNLIFFRPLSFSIACFAFRFSFHLHNGSRSSPPCPTLVTLVAVVLRLVPPMSSAPISVSFDSRTLPANNPMALSRDSINEGSLMGFIDGHYFVDLSGFIHESLIYNHEEEGLSLRLRGNLQRYGNLSFPQAFLLSLSSPLSRGWWIYSWLASPSTSIVLTCFSCNDRNWDDEFVRITPVRGSHPFWLHDPDHQRP</sequence>
<accession>A0A834W7X6</accession>
<dbReference type="AlphaFoldDB" id="A0A834W7X6"/>
<keyword evidence="3" id="KW-1185">Reference proteome</keyword>
<comment type="caution">
    <text evidence="2">The sequence shown here is derived from an EMBL/GenBank/DDBJ whole genome shotgun (WGS) entry which is preliminary data.</text>
</comment>
<organism evidence="2 3">
    <name type="scientific">Senna tora</name>
    <dbReference type="NCBI Taxonomy" id="362788"/>
    <lineage>
        <taxon>Eukaryota</taxon>
        <taxon>Viridiplantae</taxon>
        <taxon>Streptophyta</taxon>
        <taxon>Embryophyta</taxon>
        <taxon>Tracheophyta</taxon>
        <taxon>Spermatophyta</taxon>
        <taxon>Magnoliopsida</taxon>
        <taxon>eudicotyledons</taxon>
        <taxon>Gunneridae</taxon>
        <taxon>Pentapetalae</taxon>
        <taxon>rosids</taxon>
        <taxon>fabids</taxon>
        <taxon>Fabales</taxon>
        <taxon>Fabaceae</taxon>
        <taxon>Caesalpinioideae</taxon>
        <taxon>Cassia clade</taxon>
        <taxon>Senna</taxon>
    </lineage>
</organism>
<feature type="region of interest" description="Disordered" evidence="1">
    <location>
        <begin position="53"/>
        <end position="73"/>
    </location>
</feature>
<dbReference type="EMBL" id="JAAIUW010000012">
    <property type="protein sequence ID" value="KAF7807244.1"/>
    <property type="molecule type" value="Genomic_DNA"/>
</dbReference>
<feature type="compositionally biased region" description="Basic and acidic residues" evidence="1">
    <location>
        <begin position="55"/>
        <end position="67"/>
    </location>
</feature>
<reference evidence="2" key="1">
    <citation type="submission" date="2020-09" db="EMBL/GenBank/DDBJ databases">
        <title>Genome-Enabled Discovery of Anthraquinone Biosynthesis in Senna tora.</title>
        <authorList>
            <person name="Kang S.-H."/>
            <person name="Pandey R.P."/>
            <person name="Lee C.-M."/>
            <person name="Sim J.-S."/>
            <person name="Jeong J.-T."/>
            <person name="Choi B.-S."/>
            <person name="Jung M."/>
            <person name="Ginzburg D."/>
            <person name="Zhao K."/>
            <person name="Won S.Y."/>
            <person name="Oh T.-J."/>
            <person name="Yu Y."/>
            <person name="Kim N.-H."/>
            <person name="Lee O.R."/>
            <person name="Lee T.-H."/>
            <person name="Bashyal P."/>
            <person name="Kim T.-S."/>
            <person name="Lee W.-H."/>
            <person name="Kawkins C."/>
            <person name="Kim C.-K."/>
            <person name="Kim J.S."/>
            <person name="Ahn B.O."/>
            <person name="Rhee S.Y."/>
            <person name="Sohng J.K."/>
        </authorList>
    </citation>
    <scope>NUCLEOTIDE SEQUENCE</scope>
    <source>
        <tissue evidence="2">Leaf</tissue>
    </source>
</reference>
<protein>
    <submittedName>
        <fullName evidence="2">Uncharacterized protein</fullName>
    </submittedName>
</protein>
<evidence type="ECO:0000313" key="2">
    <source>
        <dbReference type="EMBL" id="KAF7807244.1"/>
    </source>
</evidence>